<keyword evidence="6" id="KW-0418">Kinase</keyword>
<dbReference type="InterPro" id="IPR029016">
    <property type="entry name" value="GAF-like_dom_sf"/>
</dbReference>
<dbReference type="Gene3D" id="3.60.40.10">
    <property type="entry name" value="PPM-type phosphatase domain"/>
    <property type="match status" value="1"/>
</dbReference>
<comment type="caution">
    <text evidence="19">The sequence shown here is derived from an EMBL/GenBank/DDBJ whole genome shotgun (WGS) entry which is preliminary data.</text>
</comment>
<dbReference type="EMBL" id="BOMW01000065">
    <property type="protein sequence ID" value="GIF08552.1"/>
    <property type="molecule type" value="Genomic_DNA"/>
</dbReference>
<dbReference type="Pfam" id="PF13185">
    <property type="entry name" value="GAF_2"/>
    <property type="match status" value="1"/>
</dbReference>
<evidence type="ECO:0000256" key="8">
    <source>
        <dbReference type="ARBA" id="ARBA00022840"/>
    </source>
</evidence>
<dbReference type="SUPFAM" id="SSF55874">
    <property type="entry name" value="ATPase domain of HSP90 chaperone/DNA topoisomerase II/histidine kinase"/>
    <property type="match status" value="1"/>
</dbReference>
<evidence type="ECO:0000259" key="17">
    <source>
        <dbReference type="SMART" id="SM00065"/>
    </source>
</evidence>
<evidence type="ECO:0000256" key="14">
    <source>
        <dbReference type="ARBA" id="ARBA00075117"/>
    </source>
</evidence>
<keyword evidence="20" id="KW-1185">Reference proteome</keyword>
<reference evidence="19" key="1">
    <citation type="submission" date="2021-01" db="EMBL/GenBank/DDBJ databases">
        <title>Whole genome shotgun sequence of Actinoplanes siamensis NBRC 109076.</title>
        <authorList>
            <person name="Komaki H."/>
            <person name="Tamura T."/>
        </authorList>
    </citation>
    <scope>NUCLEOTIDE SEQUENCE</scope>
    <source>
        <strain evidence="19">NBRC 109076</strain>
    </source>
</reference>
<keyword evidence="10" id="KW-0904">Protein phosphatase</keyword>
<evidence type="ECO:0000256" key="12">
    <source>
        <dbReference type="ARBA" id="ARBA00047761"/>
    </source>
</evidence>
<dbReference type="GO" id="GO:0016301">
    <property type="term" value="F:kinase activity"/>
    <property type="evidence" value="ECO:0007669"/>
    <property type="project" value="UniProtKB-KW"/>
</dbReference>
<dbReference type="SUPFAM" id="SSF55781">
    <property type="entry name" value="GAF domain-like"/>
    <property type="match status" value="1"/>
</dbReference>
<feature type="domain" description="GAF" evidence="17">
    <location>
        <begin position="58"/>
        <end position="214"/>
    </location>
</feature>
<evidence type="ECO:0000256" key="6">
    <source>
        <dbReference type="ARBA" id="ARBA00022777"/>
    </source>
</evidence>
<keyword evidence="8" id="KW-0067">ATP-binding</keyword>
<dbReference type="Gene3D" id="3.30.450.40">
    <property type="match status" value="1"/>
</dbReference>
<name>A0A919ND00_9ACTN</name>
<dbReference type="AlphaFoldDB" id="A0A919ND00"/>
<accession>A0A919ND00</accession>
<keyword evidence="4" id="KW-0479">Metal-binding</keyword>
<evidence type="ECO:0000256" key="13">
    <source>
        <dbReference type="ARBA" id="ARBA00056274"/>
    </source>
</evidence>
<dbReference type="EC" id="3.1.3.16" evidence="1"/>
<dbReference type="CDD" id="cd16936">
    <property type="entry name" value="HATPase_RsbW-like"/>
    <property type="match status" value="1"/>
</dbReference>
<comment type="function">
    <text evidence="13">Primarily acts as an independent SigF regulator that is sensitive to the osmosensory signal, mediating the cross talk of PknD with the SigF regulon. Possesses both phosphatase and kinase activities. The kinase domain functions as a classic anti-sigma factor-like kinase to phosphorylate the anti-anti-sigma factor domain at the canonical regulatory site, and the phosphatase domain antagonizes this activity.</text>
</comment>
<dbReference type="GO" id="GO:0005524">
    <property type="term" value="F:ATP binding"/>
    <property type="evidence" value="ECO:0007669"/>
    <property type="project" value="UniProtKB-KW"/>
</dbReference>
<keyword evidence="11" id="KW-0464">Manganese</keyword>
<evidence type="ECO:0000256" key="16">
    <source>
        <dbReference type="SAM" id="Coils"/>
    </source>
</evidence>
<dbReference type="Proteomes" id="UP000629619">
    <property type="component" value="Unassembled WGS sequence"/>
</dbReference>
<dbReference type="RefSeq" id="WP_203683908.1">
    <property type="nucleotide sequence ID" value="NZ_BOMW01000065.1"/>
</dbReference>
<dbReference type="Pfam" id="PF13581">
    <property type="entry name" value="HATPase_c_2"/>
    <property type="match status" value="1"/>
</dbReference>
<evidence type="ECO:0000256" key="10">
    <source>
        <dbReference type="ARBA" id="ARBA00022912"/>
    </source>
</evidence>
<evidence type="ECO:0000256" key="4">
    <source>
        <dbReference type="ARBA" id="ARBA00022723"/>
    </source>
</evidence>
<evidence type="ECO:0000256" key="1">
    <source>
        <dbReference type="ARBA" id="ARBA00013081"/>
    </source>
</evidence>
<dbReference type="SMART" id="SM00331">
    <property type="entry name" value="PP2C_SIG"/>
    <property type="match status" value="1"/>
</dbReference>
<dbReference type="FunFam" id="3.60.40.10:FF:000005">
    <property type="entry name" value="Serine/threonine protein phosphatase"/>
    <property type="match status" value="1"/>
</dbReference>
<dbReference type="InterPro" id="IPR036890">
    <property type="entry name" value="HATPase_C_sf"/>
</dbReference>
<evidence type="ECO:0000256" key="3">
    <source>
        <dbReference type="ARBA" id="ARBA00022679"/>
    </source>
</evidence>
<evidence type="ECO:0000313" key="19">
    <source>
        <dbReference type="EMBL" id="GIF08552.1"/>
    </source>
</evidence>
<protein>
    <recommendedName>
        <fullName evidence="1">protein-serine/threonine phosphatase</fullName>
        <ecNumber evidence="1">3.1.3.16</ecNumber>
    </recommendedName>
    <alternativeName>
        <fullName evidence="15">Protein-serine/threonine phosphatase</fullName>
    </alternativeName>
    <alternativeName>
        <fullName evidence="14">Serine/threonine-protein kinase</fullName>
    </alternativeName>
</protein>
<evidence type="ECO:0000256" key="2">
    <source>
        <dbReference type="ARBA" id="ARBA00022553"/>
    </source>
</evidence>
<dbReference type="InterPro" id="IPR036457">
    <property type="entry name" value="PPM-type-like_dom_sf"/>
</dbReference>
<dbReference type="SUPFAM" id="SSF81606">
    <property type="entry name" value="PP2C-like"/>
    <property type="match status" value="1"/>
</dbReference>
<evidence type="ECO:0000256" key="5">
    <source>
        <dbReference type="ARBA" id="ARBA00022741"/>
    </source>
</evidence>
<evidence type="ECO:0000313" key="20">
    <source>
        <dbReference type="Proteomes" id="UP000629619"/>
    </source>
</evidence>
<dbReference type="Pfam" id="PF07228">
    <property type="entry name" value="SpoIIE"/>
    <property type="match status" value="1"/>
</dbReference>
<keyword evidence="2" id="KW-0597">Phosphoprotein</keyword>
<dbReference type="InterPro" id="IPR052016">
    <property type="entry name" value="Bact_Sigma-Reg"/>
</dbReference>
<feature type="domain" description="PPM-type phosphatase" evidence="18">
    <location>
        <begin position="231"/>
        <end position="446"/>
    </location>
</feature>
<dbReference type="Gene3D" id="3.30.565.10">
    <property type="entry name" value="Histidine kinase-like ATPase, C-terminal domain"/>
    <property type="match status" value="1"/>
</dbReference>
<keyword evidence="9" id="KW-0460">Magnesium</keyword>
<keyword evidence="7" id="KW-0378">Hydrolase</keyword>
<evidence type="ECO:0000256" key="7">
    <source>
        <dbReference type="ARBA" id="ARBA00022801"/>
    </source>
</evidence>
<evidence type="ECO:0000256" key="9">
    <source>
        <dbReference type="ARBA" id="ARBA00022842"/>
    </source>
</evidence>
<proteinExistence type="predicted"/>
<dbReference type="GO" id="GO:0004722">
    <property type="term" value="F:protein serine/threonine phosphatase activity"/>
    <property type="evidence" value="ECO:0007669"/>
    <property type="project" value="UniProtKB-EC"/>
</dbReference>
<keyword evidence="16" id="KW-0175">Coiled coil</keyword>
<keyword evidence="3" id="KW-0808">Transferase</keyword>
<feature type="coiled-coil region" evidence="16">
    <location>
        <begin position="1"/>
        <end position="49"/>
    </location>
</feature>
<dbReference type="PANTHER" id="PTHR43156">
    <property type="entry name" value="STAGE II SPORULATION PROTEIN E-RELATED"/>
    <property type="match status" value="1"/>
</dbReference>
<evidence type="ECO:0000256" key="15">
    <source>
        <dbReference type="ARBA" id="ARBA00081350"/>
    </source>
</evidence>
<organism evidence="19 20">
    <name type="scientific">Actinoplanes siamensis</name>
    <dbReference type="NCBI Taxonomy" id="1223317"/>
    <lineage>
        <taxon>Bacteria</taxon>
        <taxon>Bacillati</taxon>
        <taxon>Actinomycetota</taxon>
        <taxon>Actinomycetes</taxon>
        <taxon>Micromonosporales</taxon>
        <taxon>Micromonosporaceae</taxon>
        <taxon>Actinoplanes</taxon>
    </lineage>
</organism>
<dbReference type="PANTHER" id="PTHR43156:SF2">
    <property type="entry name" value="STAGE II SPORULATION PROTEIN E"/>
    <property type="match status" value="1"/>
</dbReference>
<dbReference type="InterPro" id="IPR001932">
    <property type="entry name" value="PPM-type_phosphatase-like_dom"/>
</dbReference>
<dbReference type="InterPro" id="IPR003018">
    <property type="entry name" value="GAF"/>
</dbReference>
<evidence type="ECO:0000256" key="11">
    <source>
        <dbReference type="ARBA" id="ARBA00023211"/>
    </source>
</evidence>
<dbReference type="GO" id="GO:0046872">
    <property type="term" value="F:metal ion binding"/>
    <property type="evidence" value="ECO:0007669"/>
    <property type="project" value="UniProtKB-KW"/>
</dbReference>
<dbReference type="SMART" id="SM00065">
    <property type="entry name" value="GAF"/>
    <property type="match status" value="1"/>
</dbReference>
<sequence length="582" mass="63006">MTRKHSESDKLREQLASLQAAVDARTADLAEAEARLQAERDLVDRLQAVGQRLTSQLDMDSLVQDATDAATHATGAAFGAFFYNVVNERGEAYTLYTLSGAPREAFSSFPMPRNTAVFGPTFAGEGVVRSDDITTDARYGQNAPYHGMPAGHLPLRSYLAVPVVSTTSREVLGGFFFGHPAPGQFTSRHEQLAVGIAGYAAIALDNARLFALHRNTAVELQRSMLPTIDPVPGFEIASKYLPAATGSEVGGDWLDVIGLPGRRTAFVMGDVMGRGVGAAAVMGQIRTAVRAYAALDLPPDEVLRHVSDLARTMPGHQFITCVYAVHDPVNSTLSYANAGHLPPAVVAPDGTVTFLQERLGLPLRIGTRFLQRQVDFPPGSGLALYTDGLVERRDRPVDDGIDELGHALRELATRPDSETDVACDKLIHQLTGGHYDDDVALLYVRNTHPDSVLAIQPLTASPHAAAEARRFVRNALTAWQLEHVTDQAITVATELISNAVRHTQAPLQLRLHHCHDRLVIDVSDRDGRVPRRREPVADIPGHRGLVLVEALAHRWGTRPISDGKIVWAELVVPAASPSDESS</sequence>
<gene>
    <name evidence="19" type="ORF">Asi03nite_60900</name>
</gene>
<evidence type="ECO:0000259" key="18">
    <source>
        <dbReference type="SMART" id="SM00331"/>
    </source>
</evidence>
<dbReference type="InterPro" id="IPR003594">
    <property type="entry name" value="HATPase_dom"/>
</dbReference>
<keyword evidence="5" id="KW-0547">Nucleotide-binding</keyword>
<comment type="catalytic activity">
    <reaction evidence="12">
        <text>O-phospho-L-seryl-[protein] + H2O = L-seryl-[protein] + phosphate</text>
        <dbReference type="Rhea" id="RHEA:20629"/>
        <dbReference type="Rhea" id="RHEA-COMP:9863"/>
        <dbReference type="Rhea" id="RHEA-COMP:11604"/>
        <dbReference type="ChEBI" id="CHEBI:15377"/>
        <dbReference type="ChEBI" id="CHEBI:29999"/>
        <dbReference type="ChEBI" id="CHEBI:43474"/>
        <dbReference type="ChEBI" id="CHEBI:83421"/>
        <dbReference type="EC" id="3.1.3.16"/>
    </reaction>
</comment>